<dbReference type="PANTHER" id="PTHR44846">
    <property type="entry name" value="MANNOSYL-D-GLYCERATE TRANSPORT/METABOLISM SYSTEM REPRESSOR MNGR-RELATED"/>
    <property type="match status" value="1"/>
</dbReference>
<dbReference type="InterPro" id="IPR011663">
    <property type="entry name" value="UTRA"/>
</dbReference>
<dbReference type="InterPro" id="IPR050679">
    <property type="entry name" value="Bact_HTH_transcr_reg"/>
</dbReference>
<comment type="caution">
    <text evidence="2">The sequence shown here is derived from an EMBL/GenBank/DDBJ whole genome shotgun (WGS) entry which is preliminary data.</text>
</comment>
<dbReference type="InterPro" id="IPR028978">
    <property type="entry name" value="Chorismate_lyase_/UTRA_dom_sf"/>
</dbReference>
<dbReference type="Proteomes" id="UP001589627">
    <property type="component" value="Unassembled WGS sequence"/>
</dbReference>
<reference evidence="2 3" key="1">
    <citation type="submission" date="2024-09" db="EMBL/GenBank/DDBJ databases">
        <authorList>
            <person name="Sun Q."/>
            <person name="Mori K."/>
        </authorList>
    </citation>
    <scope>NUCLEOTIDE SEQUENCE [LARGE SCALE GENOMIC DNA]</scope>
    <source>
        <strain evidence="2 3">TBRC 0563</strain>
    </source>
</reference>
<dbReference type="PANTHER" id="PTHR44846:SF1">
    <property type="entry name" value="MANNOSYL-D-GLYCERATE TRANSPORT_METABOLISM SYSTEM REPRESSOR MNGR-RELATED"/>
    <property type="match status" value="1"/>
</dbReference>
<dbReference type="SUPFAM" id="SSF64288">
    <property type="entry name" value="Chorismate lyase-like"/>
    <property type="match status" value="1"/>
</dbReference>
<name>A0ABV5YZA9_9ACTN</name>
<protein>
    <submittedName>
        <fullName evidence="2">GntR family transcriptional regulator</fullName>
    </submittedName>
</protein>
<dbReference type="SMART" id="SM00866">
    <property type="entry name" value="UTRA"/>
    <property type="match status" value="1"/>
</dbReference>
<evidence type="ECO:0000313" key="3">
    <source>
        <dbReference type="Proteomes" id="UP001589627"/>
    </source>
</evidence>
<sequence>EPGSRLLACDVRRAAEPERARLGLRPGAAVWVVERVFTVNGETAGYATSVLPRRPLIGLDRELDDNASLHTVLRRRFGLTVVRQRYRIGFDVPPQRIADHLNGGDRGPVWLAESINRAAGGPVEYASTYLRPDVLDLAFEDGEEVSDR</sequence>
<gene>
    <name evidence="2" type="ORF">ACFFNX_50465</name>
</gene>
<feature type="domain" description="UbiC transcription regulator-associated" evidence="1">
    <location>
        <begin position="1"/>
        <end position="136"/>
    </location>
</feature>
<dbReference type="EMBL" id="JBHLZP010001065">
    <property type="protein sequence ID" value="MFB9840400.1"/>
    <property type="molecule type" value="Genomic_DNA"/>
</dbReference>
<feature type="non-terminal residue" evidence="2">
    <location>
        <position position="1"/>
    </location>
</feature>
<dbReference type="RefSeq" id="WP_378213627.1">
    <property type="nucleotide sequence ID" value="NZ_JBHLZP010001065.1"/>
</dbReference>
<dbReference type="Gene3D" id="3.40.1410.10">
    <property type="entry name" value="Chorismate lyase-like"/>
    <property type="match status" value="1"/>
</dbReference>
<evidence type="ECO:0000259" key="1">
    <source>
        <dbReference type="SMART" id="SM00866"/>
    </source>
</evidence>
<keyword evidence="3" id="KW-1185">Reference proteome</keyword>
<dbReference type="Pfam" id="PF07702">
    <property type="entry name" value="UTRA"/>
    <property type="match status" value="1"/>
</dbReference>
<organism evidence="2 3">
    <name type="scientific">Actinoallomurus acaciae</name>
    <dbReference type="NCBI Taxonomy" id="502577"/>
    <lineage>
        <taxon>Bacteria</taxon>
        <taxon>Bacillati</taxon>
        <taxon>Actinomycetota</taxon>
        <taxon>Actinomycetes</taxon>
        <taxon>Streptosporangiales</taxon>
        <taxon>Thermomonosporaceae</taxon>
        <taxon>Actinoallomurus</taxon>
    </lineage>
</organism>
<accession>A0ABV5YZA9</accession>
<proteinExistence type="predicted"/>
<evidence type="ECO:0000313" key="2">
    <source>
        <dbReference type="EMBL" id="MFB9840400.1"/>
    </source>
</evidence>